<organism evidence="1 2">
    <name type="scientific">Methylobacterium aquaticum</name>
    <dbReference type="NCBI Taxonomy" id="270351"/>
    <lineage>
        <taxon>Bacteria</taxon>
        <taxon>Pseudomonadati</taxon>
        <taxon>Pseudomonadota</taxon>
        <taxon>Alphaproteobacteria</taxon>
        <taxon>Hyphomicrobiales</taxon>
        <taxon>Methylobacteriaceae</taxon>
        <taxon>Methylobacterium</taxon>
    </lineage>
</organism>
<dbReference type="PATRIC" id="fig|270351.10.peg.6525"/>
<reference evidence="1 2" key="1">
    <citation type="journal article" date="2015" name="Genome Announc.">
        <title>Complete Genome Sequence of Methylobacterium aquaticum Strain 22A, Isolated from Racomitrium japonicum Moss.</title>
        <authorList>
            <person name="Tani A."/>
            <person name="Ogura Y."/>
            <person name="Hayashi T."/>
            <person name="Kimbara K."/>
        </authorList>
    </citation>
    <scope>NUCLEOTIDE SEQUENCE [LARGE SCALE GENOMIC DNA]</scope>
    <source>
        <strain evidence="1 2">MA-22A</strain>
        <plasmid evidence="2">Plasmid pMaq22A_1p DNA</plasmid>
    </source>
</reference>
<dbReference type="EMBL" id="AP014705">
    <property type="protein sequence ID" value="BAQ49451.1"/>
    <property type="molecule type" value="Genomic_DNA"/>
</dbReference>
<accession>A0A0C6F9H6</accession>
<evidence type="ECO:0000313" key="1">
    <source>
        <dbReference type="EMBL" id="BAQ49451.1"/>
    </source>
</evidence>
<gene>
    <name evidence="1" type="ORF">Maq22A_1p36190</name>
</gene>
<evidence type="ECO:0000313" key="2">
    <source>
        <dbReference type="Proteomes" id="UP000061432"/>
    </source>
</evidence>
<name>A0A0C6F9H6_9HYPH</name>
<geneLocation type="plasmid" evidence="2">
    <name>pMaq22A_1p DNA</name>
</geneLocation>
<proteinExistence type="predicted"/>
<reference evidence="2" key="2">
    <citation type="submission" date="2015-01" db="EMBL/GenBank/DDBJ databases">
        <title>Complete genome sequence of Methylobacterium aquaticum strain 22A.</title>
        <authorList>
            <person name="Tani A."/>
            <person name="Ogura Y."/>
            <person name="Hayashi T."/>
        </authorList>
    </citation>
    <scope>NUCLEOTIDE SEQUENCE [LARGE SCALE GENOMIC DNA]</scope>
    <source>
        <strain evidence="2">MA-22A</strain>
        <plasmid evidence="2">Plasmid pMaq22A_1p DNA</plasmid>
    </source>
</reference>
<dbReference type="RefSeq" id="WP_167543981.1">
    <property type="nucleotide sequence ID" value="NZ_AP014705.1"/>
</dbReference>
<keyword evidence="1" id="KW-0614">Plasmid</keyword>
<sequence>MSLITSEADRTATVYIEDRAGWDEQTSYPDYEAAMSTWEARLAAAAVPAAA</sequence>
<dbReference type="Proteomes" id="UP000061432">
    <property type="component" value="Plasmid pMaq22A_1p"/>
</dbReference>
<dbReference type="AlphaFoldDB" id="A0A0C6F9H6"/>
<protein>
    <submittedName>
        <fullName evidence="1">Uncharacterized protein</fullName>
    </submittedName>
</protein>
<dbReference type="KEGG" id="maqu:Maq22A_1p36190"/>